<dbReference type="Proteomes" id="UP000182306">
    <property type="component" value="Chromosome"/>
</dbReference>
<protein>
    <submittedName>
        <fullName evidence="1">Uncharacterized protein</fullName>
    </submittedName>
</protein>
<proteinExistence type="predicted"/>
<dbReference type="STRING" id="194963.SAMCFNEI73_Ch1953"/>
<sequence length="38" mass="4300">MVLNLPERRLVEVRLGFDAGKYRLSLGIHSALFQGHCC</sequence>
<organism evidence="1 2">
    <name type="scientific">Sinorhizobium americanum</name>
    <dbReference type="NCBI Taxonomy" id="194963"/>
    <lineage>
        <taxon>Bacteria</taxon>
        <taxon>Pseudomonadati</taxon>
        <taxon>Pseudomonadota</taxon>
        <taxon>Alphaproteobacteria</taxon>
        <taxon>Hyphomicrobiales</taxon>
        <taxon>Rhizobiaceae</taxon>
        <taxon>Sinorhizobium/Ensifer group</taxon>
        <taxon>Sinorhizobium</taxon>
    </lineage>
</organism>
<name>A0A1L3LMB1_9HYPH</name>
<accession>A0A1L3LMB1</accession>
<dbReference type="KEGG" id="same:SAMCFNEI73_Ch1953"/>
<reference evidence="1 2" key="1">
    <citation type="submission" date="2015-10" db="EMBL/GenBank/DDBJ databases">
        <title>Genomic differences between typical nodule nitrogen-fixing rhizobial strains and those coming from bean seeds.</title>
        <authorList>
            <person name="Peralta H."/>
            <person name="Aguilar-Vera A."/>
            <person name="Diaz R."/>
            <person name="Mora Y."/>
            <person name="Martinez-Batallar G."/>
            <person name="Salazar E."/>
            <person name="Vargas-Lagunas C."/>
            <person name="Encarnacion S."/>
            <person name="Girard L."/>
            <person name="Mora J."/>
        </authorList>
    </citation>
    <scope>NUCLEOTIDE SEQUENCE [LARGE SCALE GENOMIC DNA]</scope>
    <source>
        <strain evidence="1 2">CFNEI 73</strain>
    </source>
</reference>
<keyword evidence="2" id="KW-1185">Reference proteome</keyword>
<evidence type="ECO:0000313" key="1">
    <source>
        <dbReference type="EMBL" id="APG91240.1"/>
    </source>
</evidence>
<dbReference type="EMBL" id="CP013107">
    <property type="protein sequence ID" value="APG91240.1"/>
    <property type="molecule type" value="Genomic_DNA"/>
</dbReference>
<dbReference type="AlphaFoldDB" id="A0A1L3LMB1"/>
<evidence type="ECO:0000313" key="2">
    <source>
        <dbReference type="Proteomes" id="UP000182306"/>
    </source>
</evidence>
<gene>
    <name evidence="1" type="ORF">SAMCFNEI73_Ch1953</name>
</gene>